<reference evidence="2 3" key="1">
    <citation type="submission" date="2018-03" db="EMBL/GenBank/DDBJ databases">
        <title>Bioinformatic expansion and discovery of thiopeptide antibiotics.</title>
        <authorList>
            <person name="Schwalen C.J."/>
            <person name="Hudson G.A."/>
            <person name="Mitchell D.A."/>
        </authorList>
    </citation>
    <scope>NUCLEOTIDE SEQUENCE [LARGE SCALE GENOMIC DNA]</scope>
    <source>
        <strain evidence="2 3">NRRL 8041</strain>
    </source>
</reference>
<dbReference type="Proteomes" id="UP000248333">
    <property type="component" value="Unassembled WGS sequence"/>
</dbReference>
<protein>
    <submittedName>
        <fullName evidence="2">Uncharacterized protein</fullName>
    </submittedName>
</protein>
<proteinExistence type="predicted"/>
<feature type="compositionally biased region" description="Polar residues" evidence="1">
    <location>
        <begin position="148"/>
        <end position="159"/>
    </location>
</feature>
<gene>
    <name evidence="2" type="ORF">C7C45_32440</name>
</gene>
<evidence type="ECO:0000313" key="3">
    <source>
        <dbReference type="Proteomes" id="UP000248333"/>
    </source>
</evidence>
<evidence type="ECO:0000256" key="1">
    <source>
        <dbReference type="SAM" id="MobiDB-lite"/>
    </source>
</evidence>
<organism evidence="2 3">
    <name type="scientific">Micromonospora arborensis</name>
    <dbReference type="NCBI Taxonomy" id="2116518"/>
    <lineage>
        <taxon>Bacteria</taxon>
        <taxon>Bacillati</taxon>
        <taxon>Actinomycetota</taxon>
        <taxon>Actinomycetes</taxon>
        <taxon>Micromonosporales</taxon>
        <taxon>Micromonosporaceae</taxon>
        <taxon>Micromonospora</taxon>
    </lineage>
</organism>
<name>A0A318NA51_9ACTN</name>
<accession>A0A318NA51</accession>
<comment type="caution">
    <text evidence="2">The sequence shown here is derived from an EMBL/GenBank/DDBJ whole genome shotgun (WGS) entry which is preliminary data.</text>
</comment>
<keyword evidence="3" id="KW-1185">Reference proteome</keyword>
<feature type="region of interest" description="Disordered" evidence="1">
    <location>
        <begin position="145"/>
        <end position="174"/>
    </location>
</feature>
<feature type="region of interest" description="Disordered" evidence="1">
    <location>
        <begin position="1"/>
        <end position="104"/>
    </location>
</feature>
<feature type="compositionally biased region" description="Low complexity" evidence="1">
    <location>
        <begin position="17"/>
        <end position="37"/>
    </location>
</feature>
<feature type="compositionally biased region" description="Basic and acidic residues" evidence="1">
    <location>
        <begin position="89"/>
        <end position="104"/>
    </location>
</feature>
<feature type="compositionally biased region" description="Polar residues" evidence="1">
    <location>
        <begin position="38"/>
        <end position="53"/>
    </location>
</feature>
<dbReference type="AlphaFoldDB" id="A0A318NA51"/>
<sequence>MHEYRKPRTVRQQALRISKQPPIIISQQSDTTTGTTQRPHNNRQPIRQPTTIISPRHNRHTNRHRADTTGHLQTNATRLVRQRRGRGRSSGDRDHCSRRVEDNRLGCGNRSHQLTRNEPRTVLALRLHPLQRLVRIGGVVHRERLPDATSNLPPDQRGTTRPGLRHPPLDINPRRHRTPFVAIDAICQMPRMDGRGVLGTGHVECPLRIQRILESLEQFDALPPICPTPARR</sequence>
<evidence type="ECO:0000313" key="2">
    <source>
        <dbReference type="EMBL" id="PYC63083.1"/>
    </source>
</evidence>
<dbReference type="EMBL" id="PYBV01000065">
    <property type="protein sequence ID" value="PYC63083.1"/>
    <property type="molecule type" value="Genomic_DNA"/>
</dbReference>